<dbReference type="RefSeq" id="WP_149619799.1">
    <property type="nucleotide sequence ID" value="NZ_JBITUG010000007.1"/>
</dbReference>
<dbReference type="InterPro" id="IPR014729">
    <property type="entry name" value="Rossmann-like_a/b/a_fold"/>
</dbReference>
<comment type="similarity">
    <text evidence="1">Belongs to the universal stress protein A family.</text>
</comment>
<accession>A0A5B0EAZ1</accession>
<dbReference type="EMBL" id="VOBL01000011">
    <property type="protein sequence ID" value="KAA0976197.1"/>
    <property type="molecule type" value="Genomic_DNA"/>
</dbReference>
<evidence type="ECO:0000259" key="2">
    <source>
        <dbReference type="Pfam" id="PF00582"/>
    </source>
</evidence>
<dbReference type="PANTHER" id="PTHR46268:SF6">
    <property type="entry name" value="UNIVERSAL STRESS PROTEIN UP12"/>
    <property type="match status" value="1"/>
</dbReference>
<dbReference type="OrthoDB" id="5242641at2"/>
<reference evidence="3 4" key="1">
    <citation type="submission" date="2019-07" db="EMBL/GenBank/DDBJ databases">
        <title>Analysis of the biochemical properties, biological activity and biotechnological potential of siderophores and biosurfactants produced by Antarctic psychrotolerant bacteria.</title>
        <authorList>
            <person name="Styczynski M."/>
            <person name="Krucon T."/>
            <person name="Decewicz P."/>
            <person name="Dziewit L."/>
        </authorList>
    </citation>
    <scope>NUCLEOTIDE SEQUENCE [LARGE SCALE GENOMIC DNA]</scope>
    <source>
        <strain evidence="3 4">ANT_H27</strain>
    </source>
</reference>
<dbReference type="SUPFAM" id="SSF52402">
    <property type="entry name" value="Adenine nucleotide alpha hydrolases-like"/>
    <property type="match status" value="2"/>
</dbReference>
<sequence length="292" mass="29927">MRLLIGYTADARGAEAIALAAALGGPGAHLDIAIVLPEHTPFSANYPGGDHGYSSILAARIDAWAGEALALVPEGHTARVIARAVTSPAAGLIELAQETGARAIVLGGRKRHVAGFFAPGTVTSALLHASPLPVAMSAPGAVAALHRAEGKLGRVTAFVGTRPGARAVVQSAADVAAAQGLELRIISLVAQDASGQPAPERDDSSAAMRANIEALLADLDLGAEISIASGNNLDDAIGEIDWKDGEIAVVGSSRLARKHRLFLGSTAQRMLRTLPVPLLVVPRNHHTQEPAS</sequence>
<evidence type="ECO:0000256" key="1">
    <source>
        <dbReference type="ARBA" id="ARBA00008791"/>
    </source>
</evidence>
<comment type="caution">
    <text evidence="3">The sequence shown here is derived from an EMBL/GenBank/DDBJ whole genome shotgun (WGS) entry which is preliminary data.</text>
</comment>
<name>A0A5B0EAZ1_9MICC</name>
<protein>
    <submittedName>
        <fullName evidence="3">Universal stress protein</fullName>
    </submittedName>
</protein>
<evidence type="ECO:0000313" key="3">
    <source>
        <dbReference type="EMBL" id="KAA0976197.1"/>
    </source>
</evidence>
<dbReference type="Proteomes" id="UP000323856">
    <property type="component" value="Unassembled WGS sequence"/>
</dbReference>
<proteinExistence type="inferred from homology"/>
<dbReference type="Pfam" id="PF00582">
    <property type="entry name" value="Usp"/>
    <property type="match status" value="2"/>
</dbReference>
<gene>
    <name evidence="3" type="ORF">FQ154_11410</name>
</gene>
<evidence type="ECO:0000313" key="4">
    <source>
        <dbReference type="Proteomes" id="UP000323856"/>
    </source>
</evidence>
<feature type="domain" description="UspA" evidence="2">
    <location>
        <begin position="162"/>
        <end position="282"/>
    </location>
</feature>
<organism evidence="3 4">
    <name type="scientific">Paeniglutamicibacter gangotriensis</name>
    <dbReference type="NCBI Taxonomy" id="254787"/>
    <lineage>
        <taxon>Bacteria</taxon>
        <taxon>Bacillati</taxon>
        <taxon>Actinomycetota</taxon>
        <taxon>Actinomycetes</taxon>
        <taxon>Micrococcales</taxon>
        <taxon>Micrococcaceae</taxon>
        <taxon>Paeniglutamicibacter</taxon>
    </lineage>
</organism>
<dbReference type="Gene3D" id="3.40.50.620">
    <property type="entry name" value="HUPs"/>
    <property type="match status" value="2"/>
</dbReference>
<dbReference type="PANTHER" id="PTHR46268">
    <property type="entry name" value="STRESS RESPONSE PROTEIN NHAX"/>
    <property type="match status" value="1"/>
</dbReference>
<feature type="domain" description="UspA" evidence="2">
    <location>
        <begin position="2"/>
        <end position="136"/>
    </location>
</feature>
<dbReference type="InterPro" id="IPR006016">
    <property type="entry name" value="UspA"/>
</dbReference>
<dbReference type="AlphaFoldDB" id="A0A5B0EAZ1"/>
<dbReference type="CDD" id="cd00293">
    <property type="entry name" value="USP-like"/>
    <property type="match status" value="1"/>
</dbReference>